<dbReference type="InterPro" id="IPR036291">
    <property type="entry name" value="NAD(P)-bd_dom_sf"/>
</dbReference>
<gene>
    <name evidence="2" type="ORF">I553_2585</name>
</gene>
<evidence type="ECO:0000256" key="1">
    <source>
        <dbReference type="SAM" id="MobiDB-lite"/>
    </source>
</evidence>
<dbReference type="EMBL" id="JAOB01000033">
    <property type="protein sequence ID" value="EUA52398.1"/>
    <property type="molecule type" value="Genomic_DNA"/>
</dbReference>
<dbReference type="AlphaFoldDB" id="X8CAC3"/>
<feature type="region of interest" description="Disordered" evidence="1">
    <location>
        <begin position="59"/>
        <end position="81"/>
    </location>
</feature>
<evidence type="ECO:0000313" key="2">
    <source>
        <dbReference type="EMBL" id="EUA52398.1"/>
    </source>
</evidence>
<dbReference type="Gene3D" id="3.40.50.720">
    <property type="entry name" value="NAD(P)-binding Rossmann-like Domain"/>
    <property type="match status" value="1"/>
</dbReference>
<dbReference type="PATRIC" id="fig|1299334.3.peg.3691"/>
<feature type="compositionally biased region" description="Polar residues" evidence="1">
    <location>
        <begin position="72"/>
        <end position="81"/>
    </location>
</feature>
<comment type="caution">
    <text evidence="2">The sequence shown here is derived from an EMBL/GenBank/DDBJ whole genome shotgun (WGS) entry which is preliminary data.</text>
</comment>
<protein>
    <submittedName>
        <fullName evidence="2">Short chain dehydrogenase family protein</fullName>
    </submittedName>
</protein>
<sequence>MVAVARRKELLDAVVERITDRGGSAVAIAVDLSDMDAVDALVADVEQRLGGSTFWSTTRAGRSGARWPSRWSAGTTSNGPW</sequence>
<organism evidence="2">
    <name type="scientific">Mycobacterium xenopi 4042</name>
    <dbReference type="NCBI Taxonomy" id="1299334"/>
    <lineage>
        <taxon>Bacteria</taxon>
        <taxon>Bacillati</taxon>
        <taxon>Actinomycetota</taxon>
        <taxon>Actinomycetes</taxon>
        <taxon>Mycobacteriales</taxon>
        <taxon>Mycobacteriaceae</taxon>
        <taxon>Mycobacterium</taxon>
    </lineage>
</organism>
<proteinExistence type="predicted"/>
<accession>X8CAC3</accession>
<name>X8CAC3_MYCXE</name>
<dbReference type="SUPFAM" id="SSF51735">
    <property type="entry name" value="NAD(P)-binding Rossmann-fold domains"/>
    <property type="match status" value="1"/>
</dbReference>
<reference evidence="2" key="1">
    <citation type="submission" date="2014-01" db="EMBL/GenBank/DDBJ databases">
        <authorList>
            <person name="Brown-Elliot B."/>
            <person name="Wallace R."/>
            <person name="Lenaerts A."/>
            <person name="Ordway D."/>
            <person name="DeGroote M.A."/>
            <person name="Parker T."/>
            <person name="Sizemore C."/>
            <person name="Tallon L.J."/>
            <person name="Sadzewicz L.K."/>
            <person name="Sengamalay N."/>
            <person name="Fraser C.M."/>
            <person name="Hine E."/>
            <person name="Shefchek K.A."/>
            <person name="Das S.P."/>
            <person name="Tettelin H."/>
        </authorList>
    </citation>
    <scope>NUCLEOTIDE SEQUENCE [LARGE SCALE GENOMIC DNA]</scope>
    <source>
        <strain evidence="2">4042</strain>
    </source>
</reference>